<proteinExistence type="inferred from homology"/>
<dbReference type="SUPFAM" id="SSF142877">
    <property type="entry name" value="EndoU-like"/>
    <property type="match status" value="1"/>
</dbReference>
<evidence type="ECO:0000256" key="9">
    <source>
        <dbReference type="ARBA" id="ARBA00023211"/>
    </source>
</evidence>
<keyword evidence="9 11" id="KW-0464">Manganese</keyword>
<comment type="catalytic activity">
    <reaction evidence="11">
        <text>ribonucleotidyl-uridine-RNA = a 5'-end dephospho-uridine-RNA + a 3'-end 2',3'-cyclophospho-ribonucleotide-RNA</text>
        <dbReference type="Rhea" id="RHEA:67792"/>
        <dbReference type="Rhea" id="RHEA-COMP:10464"/>
        <dbReference type="Rhea" id="RHEA-COMP:17354"/>
        <dbReference type="Rhea" id="RHEA-COMP:17356"/>
        <dbReference type="ChEBI" id="CHEBI:83064"/>
        <dbReference type="ChEBI" id="CHEBI:173117"/>
        <dbReference type="ChEBI" id="CHEBI:173224"/>
    </reaction>
</comment>
<dbReference type="InterPro" id="IPR037227">
    <property type="entry name" value="EndoU-like"/>
</dbReference>
<evidence type="ECO:0000256" key="6">
    <source>
        <dbReference type="ARBA" id="ARBA00022759"/>
    </source>
</evidence>
<dbReference type="PROSITE" id="PS51959">
    <property type="entry name" value="ENDOU"/>
    <property type="match status" value="1"/>
</dbReference>
<sequence length="230" mass="26522">MRTWCAYCKRRGHSLYEDRVTYIQIVCLKSRLLGRCYMSHEFLTALFNAREQLPQSNGKFLLLCRHLWELDERLTAGTHYSISPRLADDGSSEEDADAAQGAAAFPVVCCMFQYVNEDIFKKESYKNFVELLKIFGVSEVNYDAEETQEQVGKFLDIIIGEPPCKRLFSFLVETQLVGNDITQFKDKLRELWFCPYNTPSGVSCAFQRVFVGKPEIQRSHGYRIVKPSNP</sequence>
<keyword evidence="13" id="KW-1185">Reference proteome</keyword>
<protein>
    <recommendedName>
        <fullName evidence="11">Uridylate-specific endoribonuclease</fullName>
        <ecNumber evidence="11">4.6.1.-</ecNumber>
    </recommendedName>
</protein>
<evidence type="ECO:0000313" key="14">
    <source>
        <dbReference type="RefSeq" id="XP_006822088.1"/>
    </source>
</evidence>
<evidence type="ECO:0000256" key="8">
    <source>
        <dbReference type="ARBA" id="ARBA00022884"/>
    </source>
</evidence>
<name>A0ABM0MPZ7_SACKO</name>
<comment type="similarity">
    <text evidence="2 11">Belongs to the ENDOU family.</text>
</comment>
<dbReference type="RefSeq" id="XP_006822088.1">
    <property type="nucleotide sequence ID" value="XM_006822025.1"/>
</dbReference>
<dbReference type="Pfam" id="PF09412">
    <property type="entry name" value="XendoU"/>
    <property type="match status" value="1"/>
</dbReference>
<gene>
    <name evidence="14" type="primary">LOC102805904</name>
</gene>
<evidence type="ECO:0000256" key="11">
    <source>
        <dbReference type="RuleBase" id="RU367085"/>
    </source>
</evidence>
<dbReference type="InterPro" id="IPR039787">
    <property type="entry name" value="ENDOU"/>
</dbReference>
<keyword evidence="8 11" id="KW-0694">RNA-binding</keyword>
<accession>A0ABM0MPZ7</accession>
<dbReference type="PANTHER" id="PTHR12439">
    <property type="entry name" value="PLACENTAL PROTEIN 11-RELATED"/>
    <property type="match status" value="1"/>
</dbReference>
<keyword evidence="5 11" id="KW-0479">Metal-binding</keyword>
<evidence type="ECO:0000256" key="3">
    <source>
        <dbReference type="ARBA" id="ARBA00011245"/>
    </source>
</evidence>
<dbReference type="InterPro" id="IPR018998">
    <property type="entry name" value="EndoU_C"/>
</dbReference>
<evidence type="ECO:0000256" key="10">
    <source>
        <dbReference type="ARBA" id="ARBA00023239"/>
    </source>
</evidence>
<dbReference type="Proteomes" id="UP000694865">
    <property type="component" value="Unplaced"/>
</dbReference>
<comment type="cofactor">
    <cofactor evidence="1 11">
        <name>Mn(2+)</name>
        <dbReference type="ChEBI" id="CHEBI:29035"/>
    </cofactor>
</comment>
<evidence type="ECO:0000313" key="13">
    <source>
        <dbReference type="Proteomes" id="UP000694865"/>
    </source>
</evidence>
<dbReference type="PANTHER" id="PTHR12439:SF11">
    <property type="entry name" value="URIDYLATE-SPECIFIC ENDORIBONUCLEASE"/>
    <property type="match status" value="1"/>
</dbReference>
<keyword evidence="7 11" id="KW-0378">Hydrolase</keyword>
<dbReference type="GeneID" id="102805904"/>
<keyword evidence="4 11" id="KW-0540">Nuclease</keyword>
<dbReference type="EC" id="4.6.1.-" evidence="11"/>
<evidence type="ECO:0000256" key="1">
    <source>
        <dbReference type="ARBA" id="ARBA00001936"/>
    </source>
</evidence>
<evidence type="ECO:0000256" key="4">
    <source>
        <dbReference type="ARBA" id="ARBA00022722"/>
    </source>
</evidence>
<evidence type="ECO:0000256" key="2">
    <source>
        <dbReference type="ARBA" id="ARBA00010168"/>
    </source>
</evidence>
<evidence type="ECO:0000256" key="5">
    <source>
        <dbReference type="ARBA" id="ARBA00022723"/>
    </source>
</evidence>
<evidence type="ECO:0000256" key="7">
    <source>
        <dbReference type="ARBA" id="ARBA00022801"/>
    </source>
</evidence>
<organism evidence="13 14">
    <name type="scientific">Saccoglossus kowalevskii</name>
    <name type="common">Acorn worm</name>
    <dbReference type="NCBI Taxonomy" id="10224"/>
    <lineage>
        <taxon>Eukaryota</taxon>
        <taxon>Metazoa</taxon>
        <taxon>Hemichordata</taxon>
        <taxon>Enteropneusta</taxon>
        <taxon>Harrimaniidae</taxon>
        <taxon>Saccoglossus</taxon>
    </lineage>
</organism>
<feature type="domain" description="EndoU" evidence="12">
    <location>
        <begin position="56"/>
        <end position="230"/>
    </location>
</feature>
<keyword evidence="6 11" id="KW-0255">Endonuclease</keyword>
<comment type="subunit">
    <text evidence="3 11">Monomer.</text>
</comment>
<reference evidence="14" key="1">
    <citation type="submission" date="2025-08" db="UniProtKB">
        <authorList>
            <consortium name="RefSeq"/>
        </authorList>
    </citation>
    <scope>IDENTIFICATION</scope>
    <source>
        <tissue evidence="14">Testes</tissue>
    </source>
</reference>
<keyword evidence="10" id="KW-0456">Lyase</keyword>
<evidence type="ECO:0000259" key="12">
    <source>
        <dbReference type="PROSITE" id="PS51959"/>
    </source>
</evidence>